<dbReference type="Proteomes" id="UP001239426">
    <property type="component" value="Chromosome"/>
</dbReference>
<dbReference type="SUPFAM" id="SSF51445">
    <property type="entry name" value="(Trans)glycosidases"/>
    <property type="match status" value="1"/>
</dbReference>
<dbReference type="EMBL" id="CP124841">
    <property type="protein sequence ID" value="WHF37689.1"/>
    <property type="molecule type" value="Genomic_DNA"/>
</dbReference>
<evidence type="ECO:0000313" key="7">
    <source>
        <dbReference type="EMBL" id="WHF37689.1"/>
    </source>
</evidence>
<keyword evidence="4 6" id="KW-0378">Hydrolase</keyword>
<dbReference type="GO" id="GO:0045490">
    <property type="term" value="P:pectin catabolic process"/>
    <property type="evidence" value="ECO:0007669"/>
    <property type="project" value="TreeGrafter"/>
</dbReference>
<dbReference type="GO" id="GO:0031218">
    <property type="term" value="F:arabinogalactan endo-1,4-beta-galactosidase activity"/>
    <property type="evidence" value="ECO:0007669"/>
    <property type="project" value="UniProtKB-EC"/>
</dbReference>
<evidence type="ECO:0000313" key="8">
    <source>
        <dbReference type="Proteomes" id="UP001239426"/>
    </source>
</evidence>
<evidence type="ECO:0000256" key="3">
    <source>
        <dbReference type="ARBA" id="ARBA00012556"/>
    </source>
</evidence>
<keyword evidence="5 6" id="KW-0326">Glycosidase</keyword>
<dbReference type="PANTHER" id="PTHR34983">
    <property type="entry name" value="ARABINOGALACTAN ENDO-BETA-1,4-GALACTANASE A"/>
    <property type="match status" value="1"/>
</dbReference>
<name>A0AAX3VXW6_AERSA</name>
<comment type="similarity">
    <text evidence="2 6">Belongs to the glycosyl hydrolase 53 family.</text>
</comment>
<evidence type="ECO:0000256" key="2">
    <source>
        <dbReference type="ARBA" id="ARBA00010687"/>
    </source>
</evidence>
<dbReference type="InterPro" id="IPR011683">
    <property type="entry name" value="Glyco_hydro_53"/>
</dbReference>
<accession>A0AAX3VXW6</accession>
<dbReference type="EC" id="3.2.1.89" evidence="3 6"/>
<organism evidence="7 8">
    <name type="scientific">Aeromonas salmonicida</name>
    <dbReference type="NCBI Taxonomy" id="645"/>
    <lineage>
        <taxon>Bacteria</taxon>
        <taxon>Pseudomonadati</taxon>
        <taxon>Pseudomonadota</taxon>
        <taxon>Gammaproteobacteria</taxon>
        <taxon>Aeromonadales</taxon>
        <taxon>Aeromonadaceae</taxon>
        <taxon>Aeromonas</taxon>
    </lineage>
</organism>
<gene>
    <name evidence="7" type="ORF">QLQ87_04860</name>
</gene>
<evidence type="ECO:0000256" key="4">
    <source>
        <dbReference type="ARBA" id="ARBA00022801"/>
    </source>
</evidence>
<evidence type="ECO:0000256" key="6">
    <source>
        <dbReference type="RuleBase" id="RU361192"/>
    </source>
</evidence>
<reference evidence="7" key="1">
    <citation type="submission" date="2023-05" db="EMBL/GenBank/DDBJ databases">
        <title>Aeromonas salmonicida 57, complete genome.</title>
        <authorList>
            <person name="Shao L."/>
        </authorList>
    </citation>
    <scope>NUCLEOTIDE SEQUENCE</scope>
    <source>
        <strain evidence="7">57</strain>
    </source>
</reference>
<proteinExistence type="inferred from homology"/>
<sequence>MGWKGWQPLLGAMVLMSASSMSKEREPMIIGADVSHLPQLEAAGARFYDGARPEDLLVILKRHGINAIRIKVWNEPGEHDRFPADQSGVDGYNNPDHVIALARRAHRMGFRIMLDFHYSDWWADPGKQHMPVAWRDKSVAVVSERLYQFTHQLMSRLQREGITPAWVQVGNEISNGMMWPLGRLPHWDNLALFLTAGTRAVKAVSPSSQVILHLDAGGDNVRCRHWFEEILVRKVPFDVMGLSYYPVWHGAMRDLARNMVDLSSRFSRPVIVVETAYPWTQGNGDQQQNIYTHTGPETYPMTPVGQRDFLWQLLREIHGVPQGRGLGFFYWEPEFIAVAGAGWKRGAGNEWDNVTLFDADGRALPALRSLALAVRSVTKKE</sequence>
<evidence type="ECO:0000256" key="1">
    <source>
        <dbReference type="ARBA" id="ARBA00001695"/>
    </source>
</evidence>
<dbReference type="RefSeq" id="WP_125601011.1">
    <property type="nucleotide sequence ID" value="NZ_CAWOII010000021.1"/>
</dbReference>
<dbReference type="GO" id="GO:0015926">
    <property type="term" value="F:glucosidase activity"/>
    <property type="evidence" value="ECO:0007669"/>
    <property type="project" value="InterPro"/>
</dbReference>
<evidence type="ECO:0000256" key="5">
    <source>
        <dbReference type="ARBA" id="ARBA00023295"/>
    </source>
</evidence>
<dbReference type="InterPro" id="IPR017853">
    <property type="entry name" value="GH"/>
</dbReference>
<dbReference type="Gene3D" id="3.20.20.80">
    <property type="entry name" value="Glycosidases"/>
    <property type="match status" value="1"/>
</dbReference>
<comment type="catalytic activity">
    <reaction evidence="1 6">
        <text>The enzyme specifically hydrolyzes (1-&gt;4)-beta-D-galactosidic linkages in type I arabinogalactans.</text>
        <dbReference type="EC" id="3.2.1.89"/>
    </reaction>
</comment>
<dbReference type="Pfam" id="PF07745">
    <property type="entry name" value="Glyco_hydro_53"/>
    <property type="match status" value="1"/>
</dbReference>
<dbReference type="AlphaFoldDB" id="A0AAX3VXW6"/>
<dbReference type="PANTHER" id="PTHR34983:SF1">
    <property type="entry name" value="ARABINOGALACTAN ENDO-BETA-1,4-GALACTANASE A"/>
    <property type="match status" value="1"/>
</dbReference>
<protein>
    <recommendedName>
        <fullName evidence="3 6">Arabinogalactan endo-beta-1,4-galactanase</fullName>
        <ecNumber evidence="3 6">3.2.1.89</ecNumber>
    </recommendedName>
</protein>